<dbReference type="PROSITE" id="PS01050">
    <property type="entry name" value="YJEF_C_2"/>
    <property type="match status" value="1"/>
</dbReference>
<comment type="function">
    <text evidence="14 19">Bifunctional enzyme that catalyzes the epimerization of the S- and R-forms of NAD(P)HX and the dehydration of the S-form of NAD(P)HX at the expense of ADP, which is converted to AMP. This allows the repair of both epimers of NAD(P)HX, a damaged form of NAD(P)H that is a result of enzymatic or heat-dependent hydration.</text>
</comment>
<proteinExistence type="inferred from homology"/>
<dbReference type="SUPFAM" id="SSF53613">
    <property type="entry name" value="Ribokinase-like"/>
    <property type="match status" value="1"/>
</dbReference>
<dbReference type="EMBL" id="JBHSRS010000081">
    <property type="protein sequence ID" value="MFC6283013.1"/>
    <property type="molecule type" value="Genomic_DNA"/>
</dbReference>
<evidence type="ECO:0000256" key="5">
    <source>
        <dbReference type="ARBA" id="ARBA00022723"/>
    </source>
</evidence>
<dbReference type="EC" id="5.1.99.6" evidence="19"/>
<evidence type="ECO:0000256" key="6">
    <source>
        <dbReference type="ARBA" id="ARBA00022741"/>
    </source>
</evidence>
<feature type="binding site" evidence="17">
    <location>
        <position position="401"/>
    </location>
    <ligand>
        <name>(6S)-NADPHX</name>
        <dbReference type="ChEBI" id="CHEBI:64076"/>
    </ligand>
</feature>
<feature type="binding site" evidence="17">
    <location>
        <begin position="438"/>
        <end position="442"/>
    </location>
    <ligand>
        <name>AMP</name>
        <dbReference type="ChEBI" id="CHEBI:456215"/>
    </ligand>
</feature>
<keyword evidence="5 18" id="KW-0479">Metal-binding</keyword>
<evidence type="ECO:0000256" key="4">
    <source>
        <dbReference type="ARBA" id="ARBA00009524"/>
    </source>
</evidence>
<keyword evidence="6 17" id="KW-0547">Nucleotide-binding</keyword>
<comment type="catalytic activity">
    <reaction evidence="15 17 19">
        <text>(6S)-NADHX + ADP = AMP + phosphate + NADH + H(+)</text>
        <dbReference type="Rhea" id="RHEA:32223"/>
        <dbReference type="ChEBI" id="CHEBI:15378"/>
        <dbReference type="ChEBI" id="CHEBI:43474"/>
        <dbReference type="ChEBI" id="CHEBI:57945"/>
        <dbReference type="ChEBI" id="CHEBI:64074"/>
        <dbReference type="ChEBI" id="CHEBI:456215"/>
        <dbReference type="ChEBI" id="CHEBI:456216"/>
        <dbReference type="EC" id="4.2.1.136"/>
    </reaction>
</comment>
<dbReference type="InterPro" id="IPR029056">
    <property type="entry name" value="Ribokinase-like"/>
</dbReference>
<keyword evidence="8 17" id="KW-0521">NADP</keyword>
<keyword evidence="7 17" id="KW-0067">ATP-binding</keyword>
<evidence type="ECO:0000259" key="20">
    <source>
        <dbReference type="PROSITE" id="PS51383"/>
    </source>
</evidence>
<keyword evidence="13" id="KW-0511">Multifunctional enzyme</keyword>
<accession>A0ABW1U1Z6</accession>
<comment type="cofactor">
    <cofactor evidence="18 19">
        <name>K(+)</name>
        <dbReference type="ChEBI" id="CHEBI:29103"/>
    </cofactor>
    <text evidence="18 19">Binds 1 potassium ion per subunit.</text>
</comment>
<comment type="similarity">
    <text evidence="4 19">In the C-terminal section; belongs to the NnrD/CARKD family.</text>
</comment>
<keyword evidence="11 18" id="KW-0413">Isomerase</keyword>
<dbReference type="PROSITE" id="PS51385">
    <property type="entry name" value="YJEF_N"/>
    <property type="match status" value="1"/>
</dbReference>
<feature type="binding site" evidence="18">
    <location>
        <position position="68"/>
    </location>
    <ligand>
        <name>K(+)</name>
        <dbReference type="ChEBI" id="CHEBI:29103"/>
    </ligand>
</feature>
<dbReference type="SUPFAM" id="SSF64153">
    <property type="entry name" value="YjeF N-terminal domain-like"/>
    <property type="match status" value="1"/>
</dbReference>
<dbReference type="CDD" id="cd01171">
    <property type="entry name" value="YXKO-related"/>
    <property type="match status" value="1"/>
</dbReference>
<keyword evidence="9 18" id="KW-0630">Potassium</keyword>
<comment type="function">
    <text evidence="17">Catalyzes the dehydration of the S-form of NAD(P)HX at the expense of ADP, which is converted to AMP. Together with NAD(P)HX epimerase, which catalyzes the epimerization of the S- and R-forms, the enzyme allows the repair of both epimers of NAD(P)HX, a damaged form of NAD(P)H that is a result of enzymatic or heat-dependent hydration.</text>
</comment>
<keyword evidence="23" id="KW-1185">Reference proteome</keyword>
<comment type="similarity">
    <text evidence="3 19">In the N-terminal section; belongs to the NnrE/AIBP family.</text>
</comment>
<dbReference type="NCBIfam" id="TIGR00196">
    <property type="entry name" value="yjeF_cterm"/>
    <property type="match status" value="1"/>
</dbReference>
<feature type="binding site" evidence="17">
    <location>
        <position position="468"/>
    </location>
    <ligand>
        <name>(6S)-NADPHX</name>
        <dbReference type="ChEBI" id="CHEBI:64076"/>
    </ligand>
</feature>
<dbReference type="Gene3D" id="3.40.1190.20">
    <property type="match status" value="1"/>
</dbReference>
<keyword evidence="12 17" id="KW-0456">Lyase</keyword>
<gene>
    <name evidence="17" type="primary">nnrD</name>
    <name evidence="18" type="synonym">nnrE</name>
    <name evidence="22" type="ORF">ACFQND_17450</name>
</gene>
<comment type="function">
    <text evidence="18">Catalyzes the epimerization of the S- and R-forms of NAD(P)HX, a damaged form of NAD(P)H that is a result of enzymatic or heat-dependent hydration. This is a prerequisite for the S-specific NAD(P)H-hydrate dehydratase to allow the repair of both epimers of NAD(P)HX.</text>
</comment>
<feature type="binding site" evidence="17">
    <location>
        <position position="347"/>
    </location>
    <ligand>
        <name>(6S)-NADPHX</name>
        <dbReference type="ChEBI" id="CHEBI:64076"/>
    </ligand>
</feature>
<dbReference type="Proteomes" id="UP001596270">
    <property type="component" value="Unassembled WGS sequence"/>
</dbReference>
<evidence type="ECO:0000256" key="2">
    <source>
        <dbReference type="ARBA" id="ARBA00000909"/>
    </source>
</evidence>
<dbReference type="HAMAP" id="MF_01965">
    <property type="entry name" value="NADHX_dehydratase"/>
    <property type="match status" value="1"/>
</dbReference>
<evidence type="ECO:0000313" key="22">
    <source>
        <dbReference type="EMBL" id="MFC6283013.1"/>
    </source>
</evidence>
<evidence type="ECO:0000256" key="19">
    <source>
        <dbReference type="PIRNR" id="PIRNR017184"/>
    </source>
</evidence>
<dbReference type="PANTHER" id="PTHR12592:SF0">
    <property type="entry name" value="ATP-DEPENDENT (S)-NAD(P)H-HYDRATE DEHYDRATASE"/>
    <property type="match status" value="1"/>
</dbReference>
<dbReference type="RefSeq" id="WP_371436417.1">
    <property type="nucleotide sequence ID" value="NZ_JBHSRS010000081.1"/>
</dbReference>
<evidence type="ECO:0000256" key="1">
    <source>
        <dbReference type="ARBA" id="ARBA00000013"/>
    </source>
</evidence>
<comment type="caution">
    <text evidence="22">The sequence shown here is derived from an EMBL/GenBank/DDBJ whole genome shotgun (WGS) entry which is preliminary data.</text>
</comment>
<feature type="domain" description="YjeF C-terminal" evidence="20">
    <location>
        <begin position="249"/>
        <end position="524"/>
    </location>
</feature>
<reference evidence="23" key="1">
    <citation type="journal article" date="2019" name="Int. J. Syst. Evol. Microbiol.">
        <title>The Global Catalogue of Microorganisms (GCM) 10K type strain sequencing project: providing services to taxonomists for standard genome sequencing and annotation.</title>
        <authorList>
            <consortium name="The Broad Institute Genomics Platform"/>
            <consortium name="The Broad Institute Genome Sequencing Center for Infectious Disease"/>
            <person name="Wu L."/>
            <person name="Ma J."/>
        </authorList>
    </citation>
    <scope>NUCLEOTIDE SEQUENCE [LARGE SCALE GENOMIC DNA]</scope>
    <source>
        <strain evidence="23">CCUG 39402</strain>
    </source>
</reference>
<evidence type="ECO:0000256" key="9">
    <source>
        <dbReference type="ARBA" id="ARBA00022958"/>
    </source>
</evidence>
<protein>
    <recommendedName>
        <fullName evidence="19">Bifunctional NAD(P)H-hydrate repair enzyme</fullName>
    </recommendedName>
    <alternativeName>
        <fullName evidence="19">Nicotinamide nucleotide repair protein</fullName>
    </alternativeName>
    <domain>
        <recommendedName>
            <fullName evidence="19">ADP-dependent (S)-NAD(P)H-hydrate dehydratase</fullName>
            <ecNumber evidence="19">4.2.1.136</ecNumber>
        </recommendedName>
        <alternativeName>
            <fullName evidence="19">ADP-dependent NAD(P)HX dehydratase</fullName>
        </alternativeName>
    </domain>
    <domain>
        <recommendedName>
            <fullName evidence="19">NAD(P)H-hydrate epimerase</fullName>
            <ecNumber evidence="19">5.1.99.6</ecNumber>
        </recommendedName>
    </domain>
</protein>
<sequence>MQKISSATLASSQPLYSVAATRQIEQHAAAGLPPHTLMQRAGLRIARLSLALAPHAQRIWITCGPGNNGGDGFEAAMHLQQWGKTVVVTWTGLSAGKTTLPPDALASRERALAAGVAMAEQPPQDFDFCIDALLGIGATLNTGRAGSARMTQWLELMQVSGMPRLAVDVPTGLNADTGQSTFSGATKSIAGGARSSAAAGTFTLSLLTLKPGLFTAQGRDCAGEVWFDDLGIDSSALPTVMPAAWLTGHDRITLPLRATAAHASHKGSFGDVAVLGGESTPASHMAGAALLAARAALHAGAGRVYVALLGKPGANNSLTVDPTQPELMFRSPEALDLKSQVVVCGCGGGEAVKTVLAKVLSVAPRLVLDADALNAIAIDTQLQTLLKARHARGDATVLTPHPLEAARLAGLGAAEVQANRLKAAEALAAQYQAVVILKGSGTVIAAPGETSYINASGNALLATAGTGDVLAGMVGASLASGMGAFEAACSAVFAHGRLADDWLAKRPGQALVASDLARGAIGRP</sequence>
<comment type="catalytic activity">
    <reaction evidence="1 18 19">
        <text>(6R)-NADHX = (6S)-NADHX</text>
        <dbReference type="Rhea" id="RHEA:32215"/>
        <dbReference type="ChEBI" id="CHEBI:64074"/>
        <dbReference type="ChEBI" id="CHEBI:64075"/>
        <dbReference type="EC" id="5.1.99.6"/>
    </reaction>
</comment>
<evidence type="ECO:0000256" key="8">
    <source>
        <dbReference type="ARBA" id="ARBA00022857"/>
    </source>
</evidence>
<dbReference type="InterPro" id="IPR030677">
    <property type="entry name" value="Nnr"/>
</dbReference>
<comment type="cofactor">
    <cofactor evidence="17">
        <name>Mg(2+)</name>
        <dbReference type="ChEBI" id="CHEBI:18420"/>
    </cofactor>
</comment>
<evidence type="ECO:0000256" key="3">
    <source>
        <dbReference type="ARBA" id="ARBA00006001"/>
    </source>
</evidence>
<feature type="binding site" evidence="18">
    <location>
        <position position="171"/>
    </location>
    <ligand>
        <name>K(+)</name>
        <dbReference type="ChEBI" id="CHEBI:29103"/>
    </ligand>
</feature>
<comment type="subunit">
    <text evidence="17">Homotetramer.</text>
</comment>
<evidence type="ECO:0000256" key="10">
    <source>
        <dbReference type="ARBA" id="ARBA00023027"/>
    </source>
</evidence>
<dbReference type="EC" id="4.2.1.136" evidence="19"/>
<comment type="similarity">
    <text evidence="18">Belongs to the NnrE/AIBP family.</text>
</comment>
<evidence type="ECO:0000256" key="17">
    <source>
        <dbReference type="HAMAP-Rule" id="MF_01965"/>
    </source>
</evidence>
<evidence type="ECO:0000313" key="23">
    <source>
        <dbReference type="Proteomes" id="UP001596270"/>
    </source>
</evidence>
<dbReference type="PIRSF" id="PIRSF017184">
    <property type="entry name" value="Nnr"/>
    <property type="match status" value="1"/>
</dbReference>
<dbReference type="PROSITE" id="PS51383">
    <property type="entry name" value="YJEF_C_3"/>
    <property type="match status" value="1"/>
</dbReference>
<comment type="similarity">
    <text evidence="17">Belongs to the NnrD/CARKD family.</text>
</comment>
<evidence type="ECO:0000256" key="15">
    <source>
        <dbReference type="ARBA" id="ARBA00048238"/>
    </source>
</evidence>
<evidence type="ECO:0000256" key="13">
    <source>
        <dbReference type="ARBA" id="ARBA00023268"/>
    </source>
</evidence>
<dbReference type="Pfam" id="PF01256">
    <property type="entry name" value="Carb_kinase"/>
    <property type="match status" value="1"/>
</dbReference>
<name>A0ABW1U1Z6_9BURK</name>
<dbReference type="Pfam" id="PF03853">
    <property type="entry name" value="YjeF_N"/>
    <property type="match status" value="1"/>
</dbReference>
<feature type="binding site" evidence="18">
    <location>
        <begin position="67"/>
        <end position="71"/>
    </location>
    <ligand>
        <name>(6S)-NADPHX</name>
        <dbReference type="ChEBI" id="CHEBI:64076"/>
    </ligand>
</feature>
<evidence type="ECO:0000256" key="14">
    <source>
        <dbReference type="ARBA" id="ARBA00025153"/>
    </source>
</evidence>
<evidence type="ECO:0000256" key="11">
    <source>
        <dbReference type="ARBA" id="ARBA00023235"/>
    </source>
</evidence>
<dbReference type="Gene3D" id="3.40.50.10260">
    <property type="entry name" value="YjeF N-terminal domain"/>
    <property type="match status" value="1"/>
</dbReference>
<evidence type="ECO:0000256" key="18">
    <source>
        <dbReference type="HAMAP-Rule" id="MF_01966"/>
    </source>
</evidence>
<evidence type="ECO:0000259" key="21">
    <source>
        <dbReference type="PROSITE" id="PS51385"/>
    </source>
</evidence>
<feature type="binding site" evidence="17">
    <location>
        <position position="467"/>
    </location>
    <ligand>
        <name>AMP</name>
        <dbReference type="ChEBI" id="CHEBI:456215"/>
    </ligand>
</feature>
<evidence type="ECO:0000256" key="7">
    <source>
        <dbReference type="ARBA" id="ARBA00022840"/>
    </source>
</evidence>
<dbReference type="InterPro" id="IPR000631">
    <property type="entry name" value="CARKD"/>
</dbReference>
<feature type="binding site" evidence="18">
    <location>
        <position position="168"/>
    </location>
    <ligand>
        <name>(6S)-NADPHX</name>
        <dbReference type="ChEBI" id="CHEBI:64076"/>
    </ligand>
</feature>
<dbReference type="PANTHER" id="PTHR12592">
    <property type="entry name" value="ATP-DEPENDENT (S)-NAD(P)H-HYDRATE DEHYDRATASE FAMILY MEMBER"/>
    <property type="match status" value="1"/>
</dbReference>
<dbReference type="HAMAP" id="MF_01966">
    <property type="entry name" value="NADHX_epimerase"/>
    <property type="match status" value="1"/>
</dbReference>
<organism evidence="22 23">
    <name type="scientific">Polaromonas aquatica</name>
    <dbReference type="NCBI Taxonomy" id="332657"/>
    <lineage>
        <taxon>Bacteria</taxon>
        <taxon>Pseudomonadati</taxon>
        <taxon>Pseudomonadota</taxon>
        <taxon>Betaproteobacteria</taxon>
        <taxon>Burkholderiales</taxon>
        <taxon>Comamonadaceae</taxon>
        <taxon>Polaromonas</taxon>
    </lineage>
</organism>
<keyword evidence="10 17" id="KW-0520">NAD</keyword>
<feature type="binding site" evidence="17">
    <location>
        <position position="288"/>
    </location>
    <ligand>
        <name>(6S)-NADPHX</name>
        <dbReference type="ChEBI" id="CHEBI:64076"/>
    </ligand>
</feature>
<feature type="binding site" evidence="18">
    <location>
        <position position="131"/>
    </location>
    <ligand>
        <name>K(+)</name>
        <dbReference type="ChEBI" id="CHEBI:29103"/>
    </ligand>
</feature>
<evidence type="ECO:0000256" key="12">
    <source>
        <dbReference type="ARBA" id="ARBA00023239"/>
    </source>
</evidence>
<dbReference type="InterPro" id="IPR036652">
    <property type="entry name" value="YjeF_N_dom_sf"/>
</dbReference>
<comment type="caution">
    <text evidence="18">Lacks conserved residue(s) required for the propagation of feature annotation.</text>
</comment>
<dbReference type="InterPro" id="IPR004443">
    <property type="entry name" value="YjeF_N_dom"/>
</dbReference>
<evidence type="ECO:0000256" key="16">
    <source>
        <dbReference type="ARBA" id="ARBA00049209"/>
    </source>
</evidence>
<comment type="catalytic activity">
    <reaction evidence="16 17 19">
        <text>(6S)-NADPHX + ADP = AMP + phosphate + NADPH + H(+)</text>
        <dbReference type="Rhea" id="RHEA:32235"/>
        <dbReference type="ChEBI" id="CHEBI:15378"/>
        <dbReference type="ChEBI" id="CHEBI:43474"/>
        <dbReference type="ChEBI" id="CHEBI:57783"/>
        <dbReference type="ChEBI" id="CHEBI:64076"/>
        <dbReference type="ChEBI" id="CHEBI:456215"/>
        <dbReference type="ChEBI" id="CHEBI:456216"/>
        <dbReference type="EC" id="4.2.1.136"/>
    </reaction>
</comment>
<comment type="catalytic activity">
    <reaction evidence="2 18 19">
        <text>(6R)-NADPHX = (6S)-NADPHX</text>
        <dbReference type="Rhea" id="RHEA:32227"/>
        <dbReference type="ChEBI" id="CHEBI:64076"/>
        <dbReference type="ChEBI" id="CHEBI:64077"/>
        <dbReference type="EC" id="5.1.99.6"/>
    </reaction>
</comment>
<feature type="domain" description="YjeF N-terminal" evidence="21">
    <location>
        <begin position="21"/>
        <end position="238"/>
    </location>
</feature>
<dbReference type="InterPro" id="IPR017953">
    <property type="entry name" value="Carbohydrate_kinase_pred_CS"/>
</dbReference>